<dbReference type="EMBL" id="DVNO01000010">
    <property type="protein sequence ID" value="HIU65280.1"/>
    <property type="molecule type" value="Genomic_DNA"/>
</dbReference>
<reference evidence="1" key="2">
    <citation type="journal article" date="2021" name="PeerJ">
        <title>Extensive microbial diversity within the chicken gut microbiome revealed by metagenomics and culture.</title>
        <authorList>
            <person name="Gilroy R."/>
            <person name="Ravi A."/>
            <person name="Getino M."/>
            <person name="Pursley I."/>
            <person name="Horton D.L."/>
            <person name="Alikhan N.F."/>
            <person name="Baker D."/>
            <person name="Gharbi K."/>
            <person name="Hall N."/>
            <person name="Watson M."/>
            <person name="Adriaenssens E.M."/>
            <person name="Foster-Nyarko E."/>
            <person name="Jarju S."/>
            <person name="Secka A."/>
            <person name="Antonio M."/>
            <person name="Oren A."/>
            <person name="Chaudhuri R.R."/>
            <person name="La Ragione R."/>
            <person name="Hildebrand F."/>
            <person name="Pallen M.J."/>
        </authorList>
    </citation>
    <scope>NUCLEOTIDE SEQUENCE</scope>
    <source>
        <strain evidence="1">CHK136-897</strain>
    </source>
</reference>
<name>A0A9D1MS46_9PROT</name>
<proteinExistence type="predicted"/>
<evidence type="ECO:0000313" key="1">
    <source>
        <dbReference type="EMBL" id="HIU65280.1"/>
    </source>
</evidence>
<sequence length="224" mass="25347">MKAKASVIAQKLLNLYRQEHVIFGGWAAVNQVFVEEADPDVLRALKELPTGKSLAKHIENLRSGKTPMDSIERELLPYGGMMAETVAPITLTSDEWTELENGINNFTPDQEGLDKIQNLRVVRKFGDQWLVAVRAALSKRPDLLEKWSIVNKTYRAYYLWRTASDMLNQPLSERARAQLQVDMPEYETYLPMFGTAGTELLEKLRASITTMKPVDDSGNDGLNF</sequence>
<accession>A0A9D1MS46</accession>
<dbReference type="AlphaFoldDB" id="A0A9D1MS46"/>
<protein>
    <submittedName>
        <fullName evidence="1">Uncharacterized protein</fullName>
    </submittedName>
</protein>
<gene>
    <name evidence="1" type="ORF">IAC63_01415</name>
</gene>
<dbReference type="Proteomes" id="UP000824142">
    <property type="component" value="Unassembled WGS sequence"/>
</dbReference>
<organism evidence="1 2">
    <name type="scientific">Candidatus Enterousia avicola</name>
    <dbReference type="NCBI Taxonomy" id="2840787"/>
    <lineage>
        <taxon>Bacteria</taxon>
        <taxon>Pseudomonadati</taxon>
        <taxon>Pseudomonadota</taxon>
        <taxon>Alphaproteobacteria</taxon>
        <taxon>Candidatus Enterousia</taxon>
    </lineage>
</organism>
<comment type="caution">
    <text evidence="1">The sequence shown here is derived from an EMBL/GenBank/DDBJ whole genome shotgun (WGS) entry which is preliminary data.</text>
</comment>
<evidence type="ECO:0000313" key="2">
    <source>
        <dbReference type="Proteomes" id="UP000824142"/>
    </source>
</evidence>
<reference evidence="1" key="1">
    <citation type="submission" date="2020-10" db="EMBL/GenBank/DDBJ databases">
        <authorList>
            <person name="Gilroy R."/>
        </authorList>
    </citation>
    <scope>NUCLEOTIDE SEQUENCE</scope>
    <source>
        <strain evidence="1">CHK136-897</strain>
    </source>
</reference>